<dbReference type="Proteomes" id="UP000604046">
    <property type="component" value="Unassembled WGS sequence"/>
</dbReference>
<keyword evidence="4" id="KW-1185">Reference proteome</keyword>
<dbReference type="EMBL" id="CAJNDS010000224">
    <property type="protein sequence ID" value="CAE7030033.1"/>
    <property type="molecule type" value="Genomic_DNA"/>
</dbReference>
<feature type="compositionally biased region" description="Basic and acidic residues" evidence="2">
    <location>
        <begin position="209"/>
        <end position="233"/>
    </location>
</feature>
<protein>
    <submittedName>
        <fullName evidence="3">Uncharacterized protein</fullName>
    </submittedName>
</protein>
<name>A0A812ICE7_9DINO</name>
<evidence type="ECO:0000313" key="3">
    <source>
        <dbReference type="EMBL" id="CAE7030033.1"/>
    </source>
</evidence>
<keyword evidence="1" id="KW-0175">Coiled coil</keyword>
<comment type="caution">
    <text evidence="3">The sequence shown here is derived from an EMBL/GenBank/DDBJ whole genome shotgun (WGS) entry which is preliminary data.</text>
</comment>
<evidence type="ECO:0000256" key="1">
    <source>
        <dbReference type="SAM" id="Coils"/>
    </source>
</evidence>
<feature type="coiled-coil region" evidence="1">
    <location>
        <begin position="422"/>
        <end position="456"/>
    </location>
</feature>
<accession>A0A812ICE7</accession>
<gene>
    <name evidence="3" type="ORF">SNAT2548_LOCUS3627</name>
</gene>
<evidence type="ECO:0000256" key="2">
    <source>
        <dbReference type="SAM" id="MobiDB-lite"/>
    </source>
</evidence>
<sequence length="759" mass="83276">MERAVGPRLAERLAAPRQGSRGGDGQSEEGNAEGAQQEAGSCRACPDAKAKGSPFCGKHKRAFQCIQGRCCKKNKEGFYVDPDAAADFHKIFGEGRNPPPNVTLANEVVLDFCIDNPDGKEASGKKRGGQLNLNKYVNRVYASLSQGRLEDDCLWDEEIFVNKFRSLRGWSQEHSRTKFLQLLHDPTVYKDEGGLGGTPRVAVPPSWTGEERNRRKREVGEQRALERTAKSSRISDQDCGQIVAELDSGFQFRDEPWSRDSFSRAAESASVPQDKIQGAWAELVKSSGVDKTLEPHDKITVRKSDRFTDGGLTYREQALQAGRAALQNSWLQDDGPPLSQRQLHQEALQKAIENVRNMLPMEKKSLVTAADVMLSVQGIRNAADPAEHDEVQDRVKEQALLVGQLGASLKSATTELNSVIKKRKAQLDKMEAQKRTEALKAESQKAEDEKRRLQKQALMDPFRLEFSAVLLPAPLLVCAGDAAFKEEQSAKPHVYSCPFVLKESEAVKKILQSDAVSSTLKVWAQTFPRSKVCQANNRVIAPLDANRGNDDESLKELLQMLAPNSVSNGFPRFEAATNKWFLFGENDTSISSDFEHEFLGSIRLQVGGTSQFYGLPVDAIVSALGDKKQISAADIVAYVAGLDQARLQAISEAKSPLVFGSQEPESILVVPPGWVMSYATVGDGPAAAVHGLRRSVLLNETLQASAQKYELMLAKNVEAKEQAWLQFLNSLATAEMKKSKASAKAFPAAKVAPMAKPEA</sequence>
<evidence type="ECO:0000313" key="4">
    <source>
        <dbReference type="Proteomes" id="UP000604046"/>
    </source>
</evidence>
<feature type="region of interest" description="Disordered" evidence="2">
    <location>
        <begin position="1"/>
        <end position="40"/>
    </location>
</feature>
<organism evidence="3 4">
    <name type="scientific">Symbiodinium natans</name>
    <dbReference type="NCBI Taxonomy" id="878477"/>
    <lineage>
        <taxon>Eukaryota</taxon>
        <taxon>Sar</taxon>
        <taxon>Alveolata</taxon>
        <taxon>Dinophyceae</taxon>
        <taxon>Suessiales</taxon>
        <taxon>Symbiodiniaceae</taxon>
        <taxon>Symbiodinium</taxon>
    </lineage>
</organism>
<proteinExistence type="predicted"/>
<feature type="region of interest" description="Disordered" evidence="2">
    <location>
        <begin position="191"/>
        <end position="233"/>
    </location>
</feature>
<feature type="compositionally biased region" description="Basic and acidic residues" evidence="2">
    <location>
        <begin position="1"/>
        <end position="11"/>
    </location>
</feature>
<reference evidence="3" key="1">
    <citation type="submission" date="2021-02" db="EMBL/GenBank/DDBJ databases">
        <authorList>
            <person name="Dougan E. K."/>
            <person name="Rhodes N."/>
            <person name="Thang M."/>
            <person name="Chan C."/>
        </authorList>
    </citation>
    <scope>NUCLEOTIDE SEQUENCE</scope>
</reference>
<dbReference type="AlphaFoldDB" id="A0A812ICE7"/>